<name>A0A9N9RUP5_9DIPT</name>
<dbReference type="InterPro" id="IPR045348">
    <property type="entry name" value="CPSF4/Yth1"/>
</dbReference>
<dbReference type="PROSITE" id="PS50158">
    <property type="entry name" value="ZF_CCHC"/>
    <property type="match status" value="2"/>
</dbReference>
<feature type="domain" description="C3H1-type" evidence="13">
    <location>
        <begin position="143"/>
        <end position="169"/>
    </location>
</feature>
<keyword evidence="7 11" id="KW-0863">Zinc-finger</keyword>
<feature type="domain" description="C3H1-type" evidence="13">
    <location>
        <begin position="35"/>
        <end position="61"/>
    </location>
</feature>
<evidence type="ECO:0000256" key="9">
    <source>
        <dbReference type="ARBA" id="ARBA00022884"/>
    </source>
</evidence>
<protein>
    <recommendedName>
        <fullName evidence="3">Cleavage and polyadenylation specificity factor subunit 4</fullName>
    </recommendedName>
</protein>
<evidence type="ECO:0000256" key="7">
    <source>
        <dbReference type="ARBA" id="ARBA00022771"/>
    </source>
</evidence>
<evidence type="ECO:0000313" key="15">
    <source>
        <dbReference type="EMBL" id="CAG9803837.1"/>
    </source>
</evidence>
<dbReference type="Proteomes" id="UP001153620">
    <property type="component" value="Chromosome 2"/>
</dbReference>
<organism evidence="15 16">
    <name type="scientific">Chironomus riparius</name>
    <dbReference type="NCBI Taxonomy" id="315576"/>
    <lineage>
        <taxon>Eukaryota</taxon>
        <taxon>Metazoa</taxon>
        <taxon>Ecdysozoa</taxon>
        <taxon>Arthropoda</taxon>
        <taxon>Hexapoda</taxon>
        <taxon>Insecta</taxon>
        <taxon>Pterygota</taxon>
        <taxon>Neoptera</taxon>
        <taxon>Endopterygota</taxon>
        <taxon>Diptera</taxon>
        <taxon>Nematocera</taxon>
        <taxon>Chironomoidea</taxon>
        <taxon>Chironomidae</taxon>
        <taxon>Chironominae</taxon>
        <taxon>Chironomus</taxon>
    </lineage>
</organism>
<reference evidence="15" key="1">
    <citation type="submission" date="2022-01" db="EMBL/GenBank/DDBJ databases">
        <authorList>
            <person name="King R."/>
        </authorList>
    </citation>
    <scope>NUCLEOTIDE SEQUENCE</scope>
</reference>
<dbReference type="AlphaFoldDB" id="A0A9N9RUP5"/>
<feature type="domain" description="C3H1-type" evidence="13">
    <location>
        <begin position="62"/>
        <end position="89"/>
    </location>
</feature>
<evidence type="ECO:0000256" key="11">
    <source>
        <dbReference type="PROSITE-ProRule" id="PRU00723"/>
    </source>
</evidence>
<dbReference type="SUPFAM" id="SSF57756">
    <property type="entry name" value="Retrovirus zinc finger-like domains"/>
    <property type="match status" value="2"/>
</dbReference>
<feature type="domain" description="C3H1-type" evidence="13">
    <location>
        <begin position="90"/>
        <end position="117"/>
    </location>
</feature>
<keyword evidence="4" id="KW-0507">mRNA processing</keyword>
<dbReference type="EMBL" id="OU895878">
    <property type="protein sequence ID" value="CAG9803837.1"/>
    <property type="molecule type" value="Genomic_DNA"/>
</dbReference>
<comment type="similarity">
    <text evidence="2">Belongs to the CPSF4/YTH1 family.</text>
</comment>
<dbReference type="GO" id="GO:0003723">
    <property type="term" value="F:RNA binding"/>
    <property type="evidence" value="ECO:0007669"/>
    <property type="project" value="UniProtKB-KW"/>
</dbReference>
<feature type="zinc finger region" description="C3H1-type" evidence="11">
    <location>
        <begin position="118"/>
        <end position="142"/>
    </location>
</feature>
<reference evidence="15" key="2">
    <citation type="submission" date="2022-10" db="EMBL/GenBank/DDBJ databases">
        <authorList>
            <consortium name="ENA_rothamsted_submissions"/>
            <consortium name="culmorum"/>
            <person name="King R."/>
        </authorList>
    </citation>
    <scope>NUCLEOTIDE SEQUENCE</scope>
</reference>
<dbReference type="InterPro" id="IPR001878">
    <property type="entry name" value="Znf_CCHC"/>
</dbReference>
<evidence type="ECO:0000313" key="16">
    <source>
        <dbReference type="Proteomes" id="UP001153620"/>
    </source>
</evidence>
<dbReference type="Gene3D" id="4.10.60.10">
    <property type="entry name" value="Zinc finger, CCHC-type"/>
    <property type="match status" value="1"/>
</dbReference>
<dbReference type="FunFam" id="4.10.1000.10:FF:000012">
    <property type="entry name" value="cleavage and polyadenylation specificity factor subunit 4"/>
    <property type="match status" value="1"/>
</dbReference>
<accession>A0A9N9RUP5</accession>
<dbReference type="OrthoDB" id="1914176at2759"/>
<keyword evidence="6" id="KW-0677">Repeat</keyword>
<dbReference type="InterPro" id="IPR000571">
    <property type="entry name" value="Znf_CCCH"/>
</dbReference>
<sequence>MDFVIANIDNIHFKIEAELNDQIGALPLAFTGMDKSLSAVCNFFNLGQCDKEFCPFRHIKAEQKTIVCKHWLRALCKKGDSCEFLHEYDMSKMPECYFFSKYHACHKKECTFLHIDPESKIKDCAWYDRGFCRHGPSCRHRHVRRVLCKNYLSGFCPDGSDCKFMHPRFELPPASDPKEMPKRPPVCHNCGDLGHKASHCPKLPPEQREIERQNTLKNTTYNHHAQQRLISHMKDQNKELPNTDILSDQHINGPPPEILNPPNPMGNRWNPGHHHGNHHGNQPRPPYQPRKLEDITCFKCGMKGHYANRCYSFLNNNFEPNK</sequence>
<keyword evidence="9" id="KW-0694">RNA-binding</keyword>
<dbReference type="PANTHER" id="PTHR23102">
    <property type="entry name" value="CLEAVAGE AND POLYADENYLATION SPECIFICITY FACTOR SUBUNIT 4-RELATED"/>
    <property type="match status" value="1"/>
</dbReference>
<evidence type="ECO:0000259" key="14">
    <source>
        <dbReference type="PROSITE" id="PS50158"/>
    </source>
</evidence>
<feature type="zinc finger region" description="C3H1-type" evidence="11">
    <location>
        <begin position="62"/>
        <end position="89"/>
    </location>
</feature>
<keyword evidence="8 11" id="KW-0862">Zinc</keyword>
<evidence type="ECO:0000256" key="1">
    <source>
        <dbReference type="ARBA" id="ARBA00004123"/>
    </source>
</evidence>
<dbReference type="Pfam" id="PF00098">
    <property type="entry name" value="zf-CCHC"/>
    <property type="match status" value="1"/>
</dbReference>
<feature type="zinc finger region" description="C3H1-type" evidence="11">
    <location>
        <begin position="143"/>
        <end position="169"/>
    </location>
</feature>
<dbReference type="InterPro" id="IPR036875">
    <property type="entry name" value="Znf_CCHC_sf"/>
</dbReference>
<feature type="region of interest" description="Disordered" evidence="12">
    <location>
        <begin position="262"/>
        <end position="289"/>
    </location>
</feature>
<dbReference type="SMART" id="SM00356">
    <property type="entry name" value="ZnF_C3H1"/>
    <property type="match status" value="5"/>
</dbReference>
<dbReference type="SUPFAM" id="SSF90229">
    <property type="entry name" value="CCCH zinc finger"/>
    <property type="match status" value="2"/>
</dbReference>
<dbReference type="GO" id="GO:0005634">
    <property type="term" value="C:nucleus"/>
    <property type="evidence" value="ECO:0007669"/>
    <property type="project" value="UniProtKB-SubCell"/>
</dbReference>
<dbReference type="InterPro" id="IPR036855">
    <property type="entry name" value="Znf_CCCH_sf"/>
</dbReference>
<keyword evidence="10" id="KW-0539">Nucleus</keyword>
<evidence type="ECO:0000256" key="8">
    <source>
        <dbReference type="ARBA" id="ARBA00022833"/>
    </source>
</evidence>
<evidence type="ECO:0000256" key="6">
    <source>
        <dbReference type="ARBA" id="ARBA00022737"/>
    </source>
</evidence>
<feature type="domain" description="CCHC-type" evidence="14">
    <location>
        <begin position="297"/>
        <end position="310"/>
    </location>
</feature>
<dbReference type="PROSITE" id="PS50103">
    <property type="entry name" value="ZF_C3H1"/>
    <property type="match status" value="5"/>
</dbReference>
<feature type="domain" description="C3H1-type" evidence="13">
    <location>
        <begin position="118"/>
        <end position="142"/>
    </location>
</feature>
<keyword evidence="16" id="KW-1185">Reference proteome</keyword>
<comment type="subcellular location">
    <subcellularLocation>
        <location evidence="1">Nucleus</location>
    </subcellularLocation>
</comment>
<evidence type="ECO:0000256" key="4">
    <source>
        <dbReference type="ARBA" id="ARBA00022664"/>
    </source>
</evidence>
<keyword evidence="5 11" id="KW-0479">Metal-binding</keyword>
<feature type="zinc finger region" description="C3H1-type" evidence="11">
    <location>
        <begin position="90"/>
        <end position="117"/>
    </location>
</feature>
<feature type="domain" description="CCHC-type" evidence="14">
    <location>
        <begin position="187"/>
        <end position="202"/>
    </location>
</feature>
<evidence type="ECO:0000259" key="13">
    <source>
        <dbReference type="PROSITE" id="PS50103"/>
    </source>
</evidence>
<evidence type="ECO:0000256" key="5">
    <source>
        <dbReference type="ARBA" id="ARBA00022723"/>
    </source>
</evidence>
<proteinExistence type="inferred from homology"/>
<dbReference type="GO" id="GO:0006397">
    <property type="term" value="P:mRNA processing"/>
    <property type="evidence" value="ECO:0007669"/>
    <property type="project" value="UniProtKB-KW"/>
</dbReference>
<evidence type="ECO:0000256" key="10">
    <source>
        <dbReference type="ARBA" id="ARBA00023242"/>
    </source>
</evidence>
<evidence type="ECO:0000256" key="2">
    <source>
        <dbReference type="ARBA" id="ARBA00008907"/>
    </source>
</evidence>
<feature type="zinc finger region" description="C3H1-type" evidence="11">
    <location>
        <begin position="35"/>
        <end position="61"/>
    </location>
</feature>
<gene>
    <name evidence="15" type="ORF">CHIRRI_LOCUS6733</name>
</gene>
<dbReference type="Pfam" id="PF00642">
    <property type="entry name" value="zf-CCCH"/>
    <property type="match status" value="2"/>
</dbReference>
<dbReference type="GO" id="GO:0008270">
    <property type="term" value="F:zinc ion binding"/>
    <property type="evidence" value="ECO:0007669"/>
    <property type="project" value="UniProtKB-KW"/>
</dbReference>
<dbReference type="Gene3D" id="4.10.1000.10">
    <property type="entry name" value="Zinc finger, CCCH-type"/>
    <property type="match status" value="1"/>
</dbReference>
<dbReference type="SMART" id="SM00343">
    <property type="entry name" value="ZnF_C2HC"/>
    <property type="match status" value="2"/>
</dbReference>
<evidence type="ECO:0000256" key="12">
    <source>
        <dbReference type="SAM" id="MobiDB-lite"/>
    </source>
</evidence>
<dbReference type="PANTHER" id="PTHR23102:SF24">
    <property type="entry name" value="CLEAVAGE AND POLYADENYLATION SPECIFICITY FACTOR SUBUNIT 4"/>
    <property type="match status" value="1"/>
</dbReference>
<evidence type="ECO:0000256" key="3">
    <source>
        <dbReference type="ARBA" id="ARBA00016264"/>
    </source>
</evidence>